<organism evidence="1 2">
    <name type="scientific">Vitis vinifera</name>
    <name type="common">Grape</name>
    <dbReference type="NCBI Taxonomy" id="29760"/>
    <lineage>
        <taxon>Eukaryota</taxon>
        <taxon>Viridiplantae</taxon>
        <taxon>Streptophyta</taxon>
        <taxon>Embryophyta</taxon>
        <taxon>Tracheophyta</taxon>
        <taxon>Spermatophyta</taxon>
        <taxon>Magnoliopsida</taxon>
        <taxon>eudicotyledons</taxon>
        <taxon>Gunneridae</taxon>
        <taxon>Pentapetalae</taxon>
        <taxon>rosids</taxon>
        <taxon>Vitales</taxon>
        <taxon>Vitaceae</taxon>
        <taxon>Viteae</taxon>
        <taxon>Vitis</taxon>
    </lineage>
</organism>
<proteinExistence type="predicted"/>
<comment type="caution">
    <text evidence="1">The sequence shown here is derived from an EMBL/GenBank/DDBJ whole genome shotgun (WGS) entry which is preliminary data.</text>
</comment>
<dbReference type="EMBL" id="QGNW01002049">
    <property type="protein sequence ID" value="RVW25969.1"/>
    <property type="molecule type" value="Genomic_DNA"/>
</dbReference>
<evidence type="ECO:0008006" key="3">
    <source>
        <dbReference type="Google" id="ProtNLM"/>
    </source>
</evidence>
<gene>
    <name evidence="1" type="ORF">CK203_098062</name>
</gene>
<reference evidence="1 2" key="1">
    <citation type="journal article" date="2018" name="PLoS Genet.">
        <title>Population sequencing reveals clonal diversity and ancestral inbreeding in the grapevine cultivar Chardonnay.</title>
        <authorList>
            <person name="Roach M.J."/>
            <person name="Johnson D.L."/>
            <person name="Bohlmann J."/>
            <person name="van Vuuren H.J."/>
            <person name="Jones S.J."/>
            <person name="Pretorius I.S."/>
            <person name="Schmidt S.A."/>
            <person name="Borneman A.R."/>
        </authorList>
    </citation>
    <scope>NUCLEOTIDE SEQUENCE [LARGE SCALE GENOMIC DNA]</scope>
    <source>
        <strain evidence="2">cv. Chardonnay</strain>
        <tissue evidence="1">Leaf</tissue>
    </source>
</reference>
<dbReference type="AlphaFoldDB" id="A0A438CS55"/>
<sequence length="279" mass="32086">MTNARQRRIFLDKLRVIDVLLSGEDIIKEGVANAFHMVLSKVGKWRPNIDGLVFDSLASDDSQALEIPFSEEEVFATLSCLSGDKAFGPDDVSLGFWQFCWDFVKQEVMVVLEKFHELKTFKRSLNATFLVLGKGRGFYRWLLSGERDDVGVEVSHLLFADDTLILCDASKEKLECVSWVFMWFEAIFRLKINLEKSELIPMGKSKIWRSLLWFWDARWVPRTSPLGCGKRGGWGGGRTFPEKGCFVEGTISLKRRETDIDKEYLIRLIDLFHVSFCHP</sequence>
<protein>
    <recommendedName>
        <fullName evidence="3">Reverse transcriptase domain-containing protein</fullName>
    </recommendedName>
</protein>
<dbReference type="Proteomes" id="UP000288805">
    <property type="component" value="Unassembled WGS sequence"/>
</dbReference>
<accession>A0A438CS55</accession>
<name>A0A438CS55_VITVI</name>
<evidence type="ECO:0000313" key="2">
    <source>
        <dbReference type="Proteomes" id="UP000288805"/>
    </source>
</evidence>
<evidence type="ECO:0000313" key="1">
    <source>
        <dbReference type="EMBL" id="RVW25969.1"/>
    </source>
</evidence>